<feature type="region of interest" description="Disordered" evidence="1">
    <location>
        <begin position="36"/>
        <end position="76"/>
    </location>
</feature>
<protein>
    <submittedName>
        <fullName evidence="2">Uncharacterized protein</fullName>
    </submittedName>
</protein>
<evidence type="ECO:0000256" key="1">
    <source>
        <dbReference type="SAM" id="MobiDB-lite"/>
    </source>
</evidence>
<evidence type="ECO:0000313" key="2">
    <source>
        <dbReference type="EMBL" id="CAH9147427.1"/>
    </source>
</evidence>
<comment type="caution">
    <text evidence="2">The sequence shown here is derived from an EMBL/GenBank/DDBJ whole genome shotgun (WGS) entry which is preliminary data.</text>
</comment>
<organism evidence="2 3">
    <name type="scientific">Cuscuta epithymum</name>
    <dbReference type="NCBI Taxonomy" id="186058"/>
    <lineage>
        <taxon>Eukaryota</taxon>
        <taxon>Viridiplantae</taxon>
        <taxon>Streptophyta</taxon>
        <taxon>Embryophyta</taxon>
        <taxon>Tracheophyta</taxon>
        <taxon>Spermatophyta</taxon>
        <taxon>Magnoliopsida</taxon>
        <taxon>eudicotyledons</taxon>
        <taxon>Gunneridae</taxon>
        <taxon>Pentapetalae</taxon>
        <taxon>asterids</taxon>
        <taxon>lamiids</taxon>
        <taxon>Solanales</taxon>
        <taxon>Convolvulaceae</taxon>
        <taxon>Cuscuteae</taxon>
        <taxon>Cuscuta</taxon>
        <taxon>Cuscuta subgen. Cuscuta</taxon>
    </lineage>
</organism>
<dbReference type="EMBL" id="CAMAPF010001130">
    <property type="protein sequence ID" value="CAH9147427.1"/>
    <property type="molecule type" value="Genomic_DNA"/>
</dbReference>
<reference evidence="2" key="1">
    <citation type="submission" date="2022-07" db="EMBL/GenBank/DDBJ databases">
        <authorList>
            <person name="Macas J."/>
            <person name="Novak P."/>
            <person name="Neumann P."/>
        </authorList>
    </citation>
    <scope>NUCLEOTIDE SEQUENCE</scope>
</reference>
<name>A0AAV0GHK2_9ASTE</name>
<dbReference type="AlphaFoldDB" id="A0AAV0GHK2"/>
<keyword evidence="3" id="KW-1185">Reference proteome</keyword>
<sequence length="107" mass="11611">MKTLSTNPDAVRTCRSIPADGNCGRDRARTVWGCAPPLLPPEMEAREADGGRRSEGSGLRPLPSSSTAGPRAQMSPARTVVRLVISLVVVVGEWKRARRNRSCFVPR</sequence>
<dbReference type="Proteomes" id="UP001152523">
    <property type="component" value="Unassembled WGS sequence"/>
</dbReference>
<accession>A0AAV0GHK2</accession>
<gene>
    <name evidence="2" type="ORF">CEPIT_LOCUS43735</name>
</gene>
<evidence type="ECO:0000313" key="3">
    <source>
        <dbReference type="Proteomes" id="UP001152523"/>
    </source>
</evidence>
<feature type="compositionally biased region" description="Basic and acidic residues" evidence="1">
    <location>
        <begin position="43"/>
        <end position="55"/>
    </location>
</feature>
<proteinExistence type="predicted"/>